<sequence length="99" mass="10801">MDITLLYFEGCPNWKTAAERLTLLAAERPDITVTHRLVETPEQAERAGFLGSPSIQVAGVDVFAEPGARVGLACRRYATPNGYEGAPTLEQLRRLLSDA</sequence>
<evidence type="ECO:0008006" key="3">
    <source>
        <dbReference type="Google" id="ProtNLM"/>
    </source>
</evidence>
<keyword evidence="2" id="KW-1185">Reference proteome</keyword>
<dbReference type="EMBL" id="BAAARE010000039">
    <property type="protein sequence ID" value="GAA2502516.1"/>
    <property type="molecule type" value="Genomic_DNA"/>
</dbReference>
<dbReference type="Proteomes" id="UP001500730">
    <property type="component" value="Unassembled WGS sequence"/>
</dbReference>
<protein>
    <recommendedName>
        <fullName evidence="3">Thioredoxin family protein</fullName>
    </recommendedName>
</protein>
<proteinExistence type="predicted"/>
<accession>A0ABP5ZSB7</accession>
<name>A0ABP5ZSB7_9MICO</name>
<evidence type="ECO:0000313" key="2">
    <source>
        <dbReference type="Proteomes" id="UP001500730"/>
    </source>
</evidence>
<evidence type="ECO:0000313" key="1">
    <source>
        <dbReference type="EMBL" id="GAA2502516.1"/>
    </source>
</evidence>
<organism evidence="1 2">
    <name type="scientific">Terrabacter carboxydivorans</name>
    <dbReference type="NCBI Taxonomy" id="619730"/>
    <lineage>
        <taxon>Bacteria</taxon>
        <taxon>Bacillati</taxon>
        <taxon>Actinomycetota</taxon>
        <taxon>Actinomycetes</taxon>
        <taxon>Micrococcales</taxon>
        <taxon>Intrasporangiaceae</taxon>
        <taxon>Terrabacter</taxon>
    </lineage>
</organism>
<dbReference type="RefSeq" id="WP_344257424.1">
    <property type="nucleotide sequence ID" value="NZ_BAAARE010000039.1"/>
</dbReference>
<gene>
    <name evidence="1" type="ORF">GCM10009858_45800</name>
</gene>
<reference evidence="2" key="1">
    <citation type="journal article" date="2019" name="Int. J. Syst. Evol. Microbiol.">
        <title>The Global Catalogue of Microorganisms (GCM) 10K type strain sequencing project: providing services to taxonomists for standard genome sequencing and annotation.</title>
        <authorList>
            <consortium name="The Broad Institute Genomics Platform"/>
            <consortium name="The Broad Institute Genome Sequencing Center for Infectious Disease"/>
            <person name="Wu L."/>
            <person name="Ma J."/>
        </authorList>
    </citation>
    <scope>NUCLEOTIDE SEQUENCE [LARGE SCALE GENOMIC DNA]</scope>
    <source>
        <strain evidence="2">JCM 16259</strain>
    </source>
</reference>
<comment type="caution">
    <text evidence="1">The sequence shown here is derived from an EMBL/GenBank/DDBJ whole genome shotgun (WGS) entry which is preliminary data.</text>
</comment>